<evidence type="ECO:0000259" key="2">
    <source>
        <dbReference type="Pfam" id="PF13579"/>
    </source>
</evidence>
<dbReference type="InterPro" id="IPR028098">
    <property type="entry name" value="Glyco_trans_4-like_N"/>
</dbReference>
<dbReference type="PANTHER" id="PTHR45947">
    <property type="entry name" value="SULFOQUINOVOSYL TRANSFERASE SQD2"/>
    <property type="match status" value="1"/>
</dbReference>
<feature type="domain" description="Glycosyl transferase family 1" evidence="1">
    <location>
        <begin position="209"/>
        <end position="366"/>
    </location>
</feature>
<gene>
    <name evidence="3" type="ORF">CEE36_00160</name>
</gene>
<dbReference type="PANTHER" id="PTHR45947:SF3">
    <property type="entry name" value="SULFOQUINOVOSYL TRANSFERASE SQD2"/>
    <property type="match status" value="1"/>
</dbReference>
<dbReference type="Proteomes" id="UP000317778">
    <property type="component" value="Unassembled WGS sequence"/>
</dbReference>
<dbReference type="CDD" id="cd03801">
    <property type="entry name" value="GT4_PimA-like"/>
    <property type="match status" value="1"/>
</dbReference>
<dbReference type="GO" id="GO:0016757">
    <property type="term" value="F:glycosyltransferase activity"/>
    <property type="evidence" value="ECO:0007669"/>
    <property type="project" value="InterPro"/>
</dbReference>
<organism evidence="3 4">
    <name type="scientific">candidate division TA06 bacterium B3_TA06</name>
    <dbReference type="NCBI Taxonomy" id="2012487"/>
    <lineage>
        <taxon>Bacteria</taxon>
        <taxon>Bacteria division TA06</taxon>
    </lineage>
</organism>
<evidence type="ECO:0000313" key="4">
    <source>
        <dbReference type="Proteomes" id="UP000317778"/>
    </source>
</evidence>
<sequence>MRRVLSISPWPSIWVMGQGGGSPSEGYAIQALVKAGFEVTHLTPHAAGLPHIEEKGDVRFVRISNPFVRFRPLLKTGIAFIYRLPAVSAWSVLVSDWLRKSGERFDLVVGHGLENAFALRRAARYLGVPAISRLYGISAPIEQLRGGLLRERYFDLLFILRNPPDHIVLTDDGTCGDEALRIFGVPQDNYDFLINGYSPSLLSMDCKESSPPYVLTATRLIEEKRVDRFIRIAALCKKSLPEVQFIILGDGPRRRMLEKLTRKLGVSSNVHFLGNVSRAKVHEMLSGASVVLSTQEVSNINNTVLEALVLGKPVVTLDVGCTRKFIRHGQTGLLYKPYDLEGAARGIERLMREKSFRKDLGRRAKEFSRRILLTWPERLNQEVAIYRRFISSSSV</sequence>
<dbReference type="SUPFAM" id="SSF53756">
    <property type="entry name" value="UDP-Glycosyltransferase/glycogen phosphorylase"/>
    <property type="match status" value="1"/>
</dbReference>
<evidence type="ECO:0000313" key="3">
    <source>
        <dbReference type="EMBL" id="TKJ44192.1"/>
    </source>
</evidence>
<accession>A0A532VAM6</accession>
<evidence type="ECO:0008006" key="5">
    <source>
        <dbReference type="Google" id="ProtNLM"/>
    </source>
</evidence>
<comment type="caution">
    <text evidence="3">The sequence shown here is derived from an EMBL/GenBank/DDBJ whole genome shotgun (WGS) entry which is preliminary data.</text>
</comment>
<evidence type="ECO:0000259" key="1">
    <source>
        <dbReference type="Pfam" id="PF00534"/>
    </source>
</evidence>
<name>A0A532VAM6_UNCT6</name>
<proteinExistence type="predicted"/>
<dbReference type="AlphaFoldDB" id="A0A532VAM6"/>
<feature type="domain" description="Glycosyltransferase subfamily 4-like N-terminal" evidence="2">
    <location>
        <begin position="28"/>
        <end position="137"/>
    </location>
</feature>
<dbReference type="Gene3D" id="3.40.50.2000">
    <property type="entry name" value="Glycogen Phosphorylase B"/>
    <property type="match status" value="2"/>
</dbReference>
<protein>
    <recommendedName>
        <fullName evidence="5">Glycosyltransferase</fullName>
    </recommendedName>
</protein>
<dbReference type="EMBL" id="NJBO01000001">
    <property type="protein sequence ID" value="TKJ44192.1"/>
    <property type="molecule type" value="Genomic_DNA"/>
</dbReference>
<dbReference type="Pfam" id="PF13579">
    <property type="entry name" value="Glyco_trans_4_4"/>
    <property type="match status" value="1"/>
</dbReference>
<dbReference type="InterPro" id="IPR050194">
    <property type="entry name" value="Glycosyltransferase_grp1"/>
</dbReference>
<reference evidence="3 4" key="1">
    <citation type="submission" date="2017-06" db="EMBL/GenBank/DDBJ databases">
        <title>Novel microbial phyla capable of carbon fixation and sulfur reduction in deep-sea sediments.</title>
        <authorList>
            <person name="Huang J."/>
            <person name="Baker B."/>
            <person name="Wang Y."/>
        </authorList>
    </citation>
    <scope>NUCLEOTIDE SEQUENCE [LARGE SCALE GENOMIC DNA]</scope>
    <source>
        <strain evidence="3">B3_TA06</strain>
    </source>
</reference>
<dbReference type="Pfam" id="PF00534">
    <property type="entry name" value="Glycos_transf_1"/>
    <property type="match status" value="1"/>
</dbReference>
<dbReference type="InterPro" id="IPR001296">
    <property type="entry name" value="Glyco_trans_1"/>
</dbReference>